<feature type="region of interest" description="Disordered" evidence="1">
    <location>
        <begin position="216"/>
        <end position="235"/>
    </location>
</feature>
<organism evidence="3">
    <name type="scientific">hydrothermal vent metagenome</name>
    <dbReference type="NCBI Taxonomy" id="652676"/>
    <lineage>
        <taxon>unclassified sequences</taxon>
        <taxon>metagenomes</taxon>
        <taxon>ecological metagenomes</taxon>
    </lineage>
</organism>
<dbReference type="AlphaFoldDB" id="A0A3B1ATB5"/>
<dbReference type="EMBL" id="UOFS01000033">
    <property type="protein sequence ID" value="VAW97244.1"/>
    <property type="molecule type" value="Genomic_DNA"/>
</dbReference>
<dbReference type="Gene3D" id="3.30.70.1290">
    <property type="entry name" value="Transposase IS200-like"/>
    <property type="match status" value="1"/>
</dbReference>
<evidence type="ECO:0000259" key="2">
    <source>
        <dbReference type="SMART" id="SM01321"/>
    </source>
</evidence>
<feature type="domain" description="Transposase IS200-like" evidence="2">
    <location>
        <begin position="9"/>
        <end position="124"/>
    </location>
</feature>
<evidence type="ECO:0000313" key="3">
    <source>
        <dbReference type="EMBL" id="VAW97244.1"/>
    </source>
</evidence>
<dbReference type="PANTHER" id="PTHR34322:SF2">
    <property type="entry name" value="TRANSPOSASE IS200-LIKE DOMAIN-CONTAINING PROTEIN"/>
    <property type="match status" value="1"/>
</dbReference>
<dbReference type="GO" id="GO:0003677">
    <property type="term" value="F:DNA binding"/>
    <property type="evidence" value="ECO:0007669"/>
    <property type="project" value="InterPro"/>
</dbReference>
<dbReference type="SUPFAM" id="SSF143422">
    <property type="entry name" value="Transposase IS200-like"/>
    <property type="match status" value="1"/>
</dbReference>
<name>A0A3B1ATB5_9ZZZZ</name>
<dbReference type="Pfam" id="PF01797">
    <property type="entry name" value="Y1_Tnp"/>
    <property type="match status" value="1"/>
</dbReference>
<protein>
    <submittedName>
        <fullName evidence="3">Transposase and inactivated derivatives</fullName>
    </submittedName>
</protein>
<dbReference type="InterPro" id="IPR002686">
    <property type="entry name" value="Transposase_17"/>
</dbReference>
<dbReference type="PANTHER" id="PTHR34322">
    <property type="entry name" value="TRANSPOSASE, Y1_TNP DOMAIN-CONTAINING"/>
    <property type="match status" value="1"/>
</dbReference>
<dbReference type="GO" id="GO:0004803">
    <property type="term" value="F:transposase activity"/>
    <property type="evidence" value="ECO:0007669"/>
    <property type="project" value="InterPro"/>
</dbReference>
<dbReference type="GO" id="GO:0006313">
    <property type="term" value="P:DNA transposition"/>
    <property type="evidence" value="ECO:0007669"/>
    <property type="project" value="InterPro"/>
</dbReference>
<accession>A0A3B1ATB5</accession>
<feature type="compositionally biased region" description="Basic and acidic residues" evidence="1">
    <location>
        <begin position="223"/>
        <end position="235"/>
    </location>
</feature>
<dbReference type="SMART" id="SM01321">
    <property type="entry name" value="Y1_Tnp"/>
    <property type="match status" value="1"/>
</dbReference>
<dbReference type="InterPro" id="IPR036515">
    <property type="entry name" value="Transposase_17_sf"/>
</dbReference>
<reference evidence="3" key="1">
    <citation type="submission" date="2018-06" db="EMBL/GenBank/DDBJ databases">
        <authorList>
            <person name="Zhirakovskaya E."/>
        </authorList>
    </citation>
    <scope>NUCLEOTIDE SEQUENCE</scope>
</reference>
<evidence type="ECO:0000256" key="1">
    <source>
        <dbReference type="SAM" id="MobiDB-lite"/>
    </source>
</evidence>
<sequence>MARLPRFNIVGQPQHVIQRGNNRQLVFKKKTDYEFYLEKLKDAADKHDCNIHAYVLMTNHVHILVTPNTENGISKMMQMVGRYYVQYFNTRYNRTGTLWEGRYKATLIDTVNYLLTCMRYIELNPVRAKNLVKRPADYYWSSYLCNALGKGNAIITPQLEYKRLGKTAVERQSAYKKLFRNMISEQTLILIRENTNKAWILGDDKFIKRIEKKVNRAGRSKGHGGDRKSDGYRST</sequence>
<proteinExistence type="predicted"/>
<gene>
    <name evidence="3" type="ORF">MNBD_GAMMA22-2258</name>
</gene>